<keyword evidence="6" id="KW-0378">Hydrolase</keyword>
<gene>
    <name evidence="13" type="ORF">ST47_g6184</name>
</gene>
<evidence type="ECO:0000313" key="14">
    <source>
        <dbReference type="Proteomes" id="UP000076837"/>
    </source>
</evidence>
<evidence type="ECO:0000256" key="12">
    <source>
        <dbReference type="SAM" id="SignalP"/>
    </source>
</evidence>
<dbReference type="GO" id="GO:0005576">
    <property type="term" value="C:extracellular region"/>
    <property type="evidence" value="ECO:0007669"/>
    <property type="project" value="UniProtKB-SubCell"/>
</dbReference>
<keyword evidence="14" id="KW-1185">Reference proteome</keyword>
<evidence type="ECO:0000313" key="13">
    <source>
        <dbReference type="EMBL" id="KZM22565.1"/>
    </source>
</evidence>
<keyword evidence="10" id="KW-0624">Polysaccharide degradation</keyword>
<evidence type="ECO:0000256" key="1">
    <source>
        <dbReference type="ARBA" id="ARBA00000822"/>
    </source>
</evidence>
<feature type="region of interest" description="Disordered" evidence="11">
    <location>
        <begin position="62"/>
        <end position="85"/>
    </location>
</feature>
<dbReference type="Proteomes" id="UP000076837">
    <property type="component" value="Unassembled WGS sequence"/>
</dbReference>
<dbReference type="EMBL" id="JYNV01000212">
    <property type="protein sequence ID" value="KZM22565.1"/>
    <property type="molecule type" value="Genomic_DNA"/>
</dbReference>
<evidence type="ECO:0000256" key="7">
    <source>
        <dbReference type="ARBA" id="ARBA00023024"/>
    </source>
</evidence>
<dbReference type="STRING" id="5454.A0A163CME6"/>
<feature type="signal peptide" evidence="12">
    <location>
        <begin position="1"/>
        <end position="23"/>
    </location>
</feature>
<dbReference type="PROSITE" id="PS51910">
    <property type="entry name" value="GH18_2"/>
    <property type="match status" value="1"/>
</dbReference>
<feature type="compositionally biased region" description="Polar residues" evidence="11">
    <location>
        <begin position="63"/>
        <end position="85"/>
    </location>
</feature>
<dbReference type="CDD" id="cd06548">
    <property type="entry name" value="GH18_chitinase"/>
    <property type="match status" value="1"/>
</dbReference>
<dbReference type="GO" id="GO:0008843">
    <property type="term" value="F:endochitinase activity"/>
    <property type="evidence" value="ECO:0007669"/>
    <property type="project" value="UniProtKB-EC"/>
</dbReference>
<feature type="chain" id="PRO_5044016845" description="chitinase" evidence="12">
    <location>
        <begin position="24"/>
        <end position="536"/>
    </location>
</feature>
<organism evidence="13 14">
    <name type="scientific">Didymella rabiei</name>
    <name type="common">Chickpea ascochyta blight fungus</name>
    <name type="synonym">Mycosphaerella rabiei</name>
    <dbReference type="NCBI Taxonomy" id="5454"/>
    <lineage>
        <taxon>Eukaryota</taxon>
        <taxon>Fungi</taxon>
        <taxon>Dikarya</taxon>
        <taxon>Ascomycota</taxon>
        <taxon>Pezizomycotina</taxon>
        <taxon>Dothideomycetes</taxon>
        <taxon>Pleosporomycetidae</taxon>
        <taxon>Pleosporales</taxon>
        <taxon>Pleosporineae</taxon>
        <taxon>Didymellaceae</taxon>
        <taxon>Ascochyta</taxon>
    </lineage>
</organism>
<dbReference type="SUPFAM" id="SSF51445">
    <property type="entry name" value="(Trans)glycosidases"/>
    <property type="match status" value="1"/>
</dbReference>
<evidence type="ECO:0000256" key="4">
    <source>
        <dbReference type="ARBA" id="ARBA00012729"/>
    </source>
</evidence>
<keyword evidence="7" id="KW-0146">Chitin degradation</keyword>
<dbReference type="SMART" id="SM00636">
    <property type="entry name" value="Glyco_18"/>
    <property type="match status" value="1"/>
</dbReference>
<keyword evidence="12" id="KW-0732">Signal</keyword>
<dbReference type="GO" id="GO:0006032">
    <property type="term" value="P:chitin catabolic process"/>
    <property type="evidence" value="ECO:0007669"/>
    <property type="project" value="UniProtKB-KW"/>
</dbReference>
<proteinExistence type="inferred from homology"/>
<evidence type="ECO:0000256" key="8">
    <source>
        <dbReference type="ARBA" id="ARBA00023277"/>
    </source>
</evidence>
<dbReference type="AlphaFoldDB" id="A0A163CME6"/>
<dbReference type="FunFam" id="3.10.50.10:FF:000005">
    <property type="entry name" value="Endochitinase B1"/>
    <property type="match status" value="1"/>
</dbReference>
<dbReference type="Gene3D" id="3.20.20.80">
    <property type="entry name" value="Glycosidases"/>
    <property type="match status" value="1"/>
</dbReference>
<comment type="similarity">
    <text evidence="3">Belongs to the glycosyl hydrolase 18 family. Chitinase class V subfamily.</text>
</comment>
<dbReference type="InterPro" id="IPR050314">
    <property type="entry name" value="Glycosyl_Hydrlase_18"/>
</dbReference>
<evidence type="ECO:0000256" key="11">
    <source>
        <dbReference type="SAM" id="MobiDB-lite"/>
    </source>
</evidence>
<dbReference type="GO" id="GO:0000272">
    <property type="term" value="P:polysaccharide catabolic process"/>
    <property type="evidence" value="ECO:0007669"/>
    <property type="project" value="UniProtKB-KW"/>
</dbReference>
<accession>A0A163CME6</accession>
<dbReference type="InterPro" id="IPR011583">
    <property type="entry name" value="Chitinase_II/V-like_cat"/>
</dbReference>
<dbReference type="InterPro" id="IPR029070">
    <property type="entry name" value="Chitinase_insertion_sf"/>
</dbReference>
<dbReference type="Gene3D" id="3.10.50.10">
    <property type="match status" value="1"/>
</dbReference>
<sequence length="536" mass="59211">MLRARSLQWFCLTIALLSATAFAQTSTSQDDCDWYCWIEGRLDALEQQVAKLTAVIYPGGSNNGNEPSYTQQPPQHVTSTPSRHSTTFGNPYTTTAYNGYPTNPRPTTTTTKEVVSVSTTSQASYPTDVSSHDGYRAIGYFGNWDIYARKFFPQNIPVERLTHVLYAFADNKDDGTVFFTDTYADTDIHYQGDSWSEAGNNVYGAVKQLQLLKQKNRNLKVMLSIGGWTYTNTNKHMDTPASTAAGRKKFADSCVAMIRDYGFDGIDIDWEYPQDTTQGGQLLELLKAIRKALDDYASTLIYEDGHGSSEQPHFELSIAAPAGQSNYKNMPLHDISQVLDFINLMTYDYAGSWDKASGHAQNLFKSTSNPASTPYNTFDVVQAYLSAGVPASKVNLGMPLYGRAFTNTAGLGQPYNGNGKGTWEAGVYDWKDLPLPGANMYYDQEAGATYSYDNSTGMLVSFDTVDMALMKTDWLKKTGLGGAMWWEVSGDRYDGTGLIDNVVSSLGGRDGSGLEQKSNWLRYPDSKFDNVKAFDG</sequence>
<dbReference type="FunFam" id="3.20.20.80:FF:000075">
    <property type="entry name" value="Sporulation-specific chitinase"/>
    <property type="match status" value="1"/>
</dbReference>
<evidence type="ECO:0000256" key="5">
    <source>
        <dbReference type="ARBA" id="ARBA00022525"/>
    </source>
</evidence>
<dbReference type="PANTHER" id="PTHR11177">
    <property type="entry name" value="CHITINASE"/>
    <property type="match status" value="1"/>
</dbReference>
<evidence type="ECO:0000256" key="2">
    <source>
        <dbReference type="ARBA" id="ARBA00004613"/>
    </source>
</evidence>
<comment type="subcellular location">
    <subcellularLocation>
        <location evidence="2">Secreted</location>
    </subcellularLocation>
</comment>
<keyword evidence="8" id="KW-0119">Carbohydrate metabolism</keyword>
<dbReference type="GO" id="GO:0008061">
    <property type="term" value="F:chitin binding"/>
    <property type="evidence" value="ECO:0007669"/>
    <property type="project" value="InterPro"/>
</dbReference>
<keyword evidence="5" id="KW-0964">Secreted</keyword>
<dbReference type="InterPro" id="IPR001579">
    <property type="entry name" value="Glyco_hydro_18_chit_AS"/>
</dbReference>
<evidence type="ECO:0000256" key="6">
    <source>
        <dbReference type="ARBA" id="ARBA00022801"/>
    </source>
</evidence>
<name>A0A163CME6_DIDRA</name>
<evidence type="ECO:0000256" key="9">
    <source>
        <dbReference type="ARBA" id="ARBA00023295"/>
    </source>
</evidence>
<dbReference type="SUPFAM" id="SSF54556">
    <property type="entry name" value="Chitinase insertion domain"/>
    <property type="match status" value="1"/>
</dbReference>
<dbReference type="PANTHER" id="PTHR11177:SF317">
    <property type="entry name" value="CHITINASE 12-RELATED"/>
    <property type="match status" value="1"/>
</dbReference>
<dbReference type="InterPro" id="IPR017853">
    <property type="entry name" value="GH"/>
</dbReference>
<dbReference type="InterPro" id="IPR001223">
    <property type="entry name" value="Glyco_hydro18_cat"/>
</dbReference>
<dbReference type="OrthoDB" id="76388at2759"/>
<evidence type="ECO:0000256" key="3">
    <source>
        <dbReference type="ARBA" id="ARBA00008682"/>
    </source>
</evidence>
<evidence type="ECO:0000256" key="10">
    <source>
        <dbReference type="ARBA" id="ARBA00023326"/>
    </source>
</evidence>
<keyword evidence="9" id="KW-0326">Glycosidase</keyword>
<dbReference type="PROSITE" id="PS01095">
    <property type="entry name" value="GH18_1"/>
    <property type="match status" value="1"/>
</dbReference>
<reference evidence="13 14" key="1">
    <citation type="journal article" date="2016" name="Sci. Rep.">
        <title>Draft genome sequencing and secretome analysis of fungal phytopathogen Ascochyta rabiei provides insight into the necrotrophic effector repertoire.</title>
        <authorList>
            <person name="Verma S."/>
            <person name="Gazara R.K."/>
            <person name="Nizam S."/>
            <person name="Parween S."/>
            <person name="Chattopadhyay D."/>
            <person name="Verma P.K."/>
        </authorList>
    </citation>
    <scope>NUCLEOTIDE SEQUENCE [LARGE SCALE GENOMIC DNA]</scope>
    <source>
        <strain evidence="13 14">ArDII</strain>
    </source>
</reference>
<dbReference type="EC" id="3.2.1.14" evidence="4"/>
<protein>
    <recommendedName>
        <fullName evidence="4">chitinase</fullName>
        <ecNumber evidence="4">3.2.1.14</ecNumber>
    </recommendedName>
</protein>
<dbReference type="Pfam" id="PF00704">
    <property type="entry name" value="Glyco_hydro_18"/>
    <property type="match status" value="1"/>
</dbReference>
<comment type="catalytic activity">
    <reaction evidence="1">
        <text>Random endo-hydrolysis of N-acetyl-beta-D-glucosaminide (1-&gt;4)-beta-linkages in chitin and chitodextrins.</text>
        <dbReference type="EC" id="3.2.1.14"/>
    </reaction>
</comment>
<comment type="caution">
    <text evidence="13">The sequence shown here is derived from an EMBL/GenBank/DDBJ whole genome shotgun (WGS) entry which is preliminary data.</text>
</comment>